<proteinExistence type="predicted"/>
<accession>A0ACD4NTE0</accession>
<sequence length="550" mass="57528">MSVAGGVLLVKALENQGVARVFCVPGESYLPVLDALHDSPVETVVCRQEGGAAMMAEADGKLTGRPGIAFVTRGPGATNASAGVHVAAHDRTPMILFVGQVPKRFRGRGAFQEVDYDRFFGGMAKAVFEAENADALPGIVEEAYRIALGPAPGPVVVALPENTLSGPTAAAAPDFVEAPSVEPDAAAMEALGARLAEAERPVVILGGPRWTREAVDDIAAFAADWRLPVVCSFRRQVFPTGHPSYAGDLGLGVNPALATRIAEADLVLAIGARLGEVPSQGYTLFAVPEPRQRLVHVLPDAAAIGRLYRPALGIAADPVAFARALRRLAPTTVPVWAEQTPIAHEAYLAWSTPQPEATPAGTVDMFAAIAALRDALPADAIVTNGAGNYAAWAHRFLRQAGFGNQLAPTSGSMGYGLPAAVAAKLRFPERAVVALAGDGCFQMTGQEFGTAVQAGAAVVVIVFDNGQYGTIRMHQERHYPGRVSGTGLVNPDFAALARAYGARAERVERTEDFAPALRAALAAGEPALLHVVTDPARISPSTRYAPAEPR</sequence>
<evidence type="ECO:0000313" key="1">
    <source>
        <dbReference type="EMBL" id="WAJ30039.1"/>
    </source>
</evidence>
<evidence type="ECO:0000313" key="2">
    <source>
        <dbReference type="Proteomes" id="UP001163223"/>
    </source>
</evidence>
<dbReference type="EMBL" id="CP113520">
    <property type="protein sequence ID" value="WAJ30039.1"/>
    <property type="molecule type" value="Genomic_DNA"/>
</dbReference>
<gene>
    <name evidence="1" type="ORF">OXU80_07460</name>
</gene>
<keyword evidence="2" id="KW-1185">Reference proteome</keyword>
<name>A0ACD4NTE0_9HYPH</name>
<protein>
    <submittedName>
        <fullName evidence="1">Thiamine pyrophosphate-binding protein</fullName>
    </submittedName>
</protein>
<reference evidence="1" key="1">
    <citation type="submission" date="2022-11" db="EMBL/GenBank/DDBJ databases">
        <title>beta-Carotene-producing bacterium, Jeongeuplla avenae sp. nov., alleviates the salt stress of Arabidopsis seedlings.</title>
        <authorList>
            <person name="Jiang L."/>
            <person name="Lee J."/>
        </authorList>
    </citation>
    <scope>NUCLEOTIDE SEQUENCE</scope>
    <source>
        <strain evidence="1">DY_R2A_6</strain>
    </source>
</reference>
<organism evidence="1 2">
    <name type="scientific">Antarcticirhabdus aurantiaca</name>
    <dbReference type="NCBI Taxonomy" id="2606717"/>
    <lineage>
        <taxon>Bacteria</taxon>
        <taxon>Pseudomonadati</taxon>
        <taxon>Pseudomonadota</taxon>
        <taxon>Alphaproteobacteria</taxon>
        <taxon>Hyphomicrobiales</taxon>
        <taxon>Aurantimonadaceae</taxon>
        <taxon>Antarcticirhabdus</taxon>
    </lineage>
</organism>
<dbReference type="Proteomes" id="UP001163223">
    <property type="component" value="Chromosome"/>
</dbReference>